<feature type="repeat" description="ANK" evidence="3">
    <location>
        <begin position="151"/>
        <end position="183"/>
    </location>
</feature>
<proteinExistence type="predicted"/>
<dbReference type="PROSITE" id="PS50088">
    <property type="entry name" value="ANK_REPEAT"/>
    <property type="match status" value="4"/>
</dbReference>
<dbReference type="RefSeq" id="XP_014157838.1">
    <property type="nucleotide sequence ID" value="XM_014302363.1"/>
</dbReference>
<dbReference type="SMART" id="SM00248">
    <property type="entry name" value="ANK"/>
    <property type="match status" value="5"/>
</dbReference>
<dbReference type="GO" id="GO:0004842">
    <property type="term" value="F:ubiquitin-protein transferase activity"/>
    <property type="evidence" value="ECO:0007669"/>
    <property type="project" value="TreeGrafter"/>
</dbReference>
<dbReference type="Gene3D" id="1.25.40.20">
    <property type="entry name" value="Ankyrin repeat-containing domain"/>
    <property type="match status" value="2"/>
</dbReference>
<evidence type="ECO:0000256" key="3">
    <source>
        <dbReference type="PROSITE-ProRule" id="PRU00023"/>
    </source>
</evidence>
<dbReference type="GeneID" id="25904334"/>
<dbReference type="InterPro" id="IPR036770">
    <property type="entry name" value="Ankyrin_rpt-contain_sf"/>
</dbReference>
<evidence type="ECO:0000256" key="1">
    <source>
        <dbReference type="ARBA" id="ARBA00022737"/>
    </source>
</evidence>
<evidence type="ECO:0000313" key="5">
    <source>
        <dbReference type="Proteomes" id="UP000054560"/>
    </source>
</evidence>
<keyword evidence="1" id="KW-0677">Repeat</keyword>
<organism evidence="4 5">
    <name type="scientific">Sphaeroforma arctica JP610</name>
    <dbReference type="NCBI Taxonomy" id="667725"/>
    <lineage>
        <taxon>Eukaryota</taxon>
        <taxon>Ichthyosporea</taxon>
        <taxon>Ichthyophonida</taxon>
        <taxon>Sphaeroforma</taxon>
    </lineage>
</organism>
<sequence length="317" mass="35321">MRSRRGSMAISYTAKSRAPLIAAVKSLKTSEVERLLDSGEDINQTFKEHTGEVRTPLHWAVWLEKEKMVRLLLERGSDPNVPDQDQASPLHIAAAFAQPEMMKLLLDHKADVNIPGQRNWTALHDAAFGGATNVIELLLQAGADINSRNLGKDTPLHSAVAQDMVEAANLLLTSGACPHLRNWDNMRPIDIVNTRIAHSRSAAAYLQNEASAIERERQKLADLQEQDPEADVLDLPQLPQNIDERVVKLNATIERLQEFAGVLQKAMDTAPIPLDEELALLDLRLRQLKGLQYRLNLQMKYNSSLAEKLRSVVAQMG</sequence>
<dbReference type="Proteomes" id="UP000054560">
    <property type="component" value="Unassembled WGS sequence"/>
</dbReference>
<dbReference type="AlphaFoldDB" id="A0A0L0G535"/>
<gene>
    <name evidence="4" type="ORF">SARC_03830</name>
</gene>
<accession>A0A0L0G535</accession>
<keyword evidence="2 3" id="KW-0040">ANK repeat</keyword>
<dbReference type="eggNOG" id="KOG4177">
    <property type="taxonomic scope" value="Eukaryota"/>
</dbReference>
<dbReference type="PANTHER" id="PTHR24171:SF8">
    <property type="entry name" value="BRCA1-ASSOCIATED RING DOMAIN PROTEIN 1"/>
    <property type="match status" value="1"/>
</dbReference>
<dbReference type="PANTHER" id="PTHR24171">
    <property type="entry name" value="ANKYRIN REPEAT DOMAIN-CONTAINING PROTEIN 39-RELATED"/>
    <property type="match status" value="1"/>
</dbReference>
<feature type="repeat" description="ANK" evidence="3">
    <location>
        <begin position="118"/>
        <end position="150"/>
    </location>
</feature>
<name>A0A0L0G535_9EUKA</name>
<feature type="repeat" description="ANK" evidence="3">
    <location>
        <begin position="85"/>
        <end position="117"/>
    </location>
</feature>
<keyword evidence="5" id="KW-1185">Reference proteome</keyword>
<evidence type="ECO:0000256" key="2">
    <source>
        <dbReference type="ARBA" id="ARBA00023043"/>
    </source>
</evidence>
<dbReference type="InterPro" id="IPR002110">
    <property type="entry name" value="Ankyrin_rpt"/>
</dbReference>
<dbReference type="Pfam" id="PF12796">
    <property type="entry name" value="Ank_2"/>
    <property type="match status" value="2"/>
</dbReference>
<dbReference type="STRING" id="667725.A0A0L0G535"/>
<dbReference type="EMBL" id="KQ241799">
    <property type="protein sequence ID" value="KNC83936.1"/>
    <property type="molecule type" value="Genomic_DNA"/>
</dbReference>
<reference evidence="4 5" key="1">
    <citation type="submission" date="2011-02" db="EMBL/GenBank/DDBJ databases">
        <title>The Genome Sequence of Sphaeroforma arctica JP610.</title>
        <authorList>
            <consortium name="The Broad Institute Genome Sequencing Platform"/>
            <person name="Russ C."/>
            <person name="Cuomo C."/>
            <person name="Young S.K."/>
            <person name="Zeng Q."/>
            <person name="Gargeya S."/>
            <person name="Alvarado L."/>
            <person name="Berlin A."/>
            <person name="Chapman S.B."/>
            <person name="Chen Z."/>
            <person name="Freedman E."/>
            <person name="Gellesch M."/>
            <person name="Goldberg J."/>
            <person name="Griggs A."/>
            <person name="Gujja S."/>
            <person name="Heilman E."/>
            <person name="Heiman D."/>
            <person name="Howarth C."/>
            <person name="Mehta T."/>
            <person name="Neiman D."/>
            <person name="Pearson M."/>
            <person name="Roberts A."/>
            <person name="Saif S."/>
            <person name="Shea T."/>
            <person name="Shenoy N."/>
            <person name="Sisk P."/>
            <person name="Stolte C."/>
            <person name="Sykes S."/>
            <person name="White J."/>
            <person name="Yandava C."/>
            <person name="Burger G."/>
            <person name="Gray M.W."/>
            <person name="Holland P.W.H."/>
            <person name="King N."/>
            <person name="Lang F.B.F."/>
            <person name="Roger A.J."/>
            <person name="Ruiz-Trillo I."/>
            <person name="Haas B."/>
            <person name="Nusbaum C."/>
            <person name="Birren B."/>
        </authorList>
    </citation>
    <scope>NUCLEOTIDE SEQUENCE [LARGE SCALE GENOMIC DNA]</scope>
    <source>
        <strain evidence="4 5">JP610</strain>
    </source>
</reference>
<dbReference type="PROSITE" id="PS50297">
    <property type="entry name" value="ANK_REP_REGION"/>
    <property type="match status" value="3"/>
</dbReference>
<protein>
    <submittedName>
        <fullName evidence="4">Uncharacterized protein</fullName>
    </submittedName>
</protein>
<dbReference type="SUPFAM" id="SSF48403">
    <property type="entry name" value="Ankyrin repeat"/>
    <property type="match status" value="1"/>
</dbReference>
<evidence type="ECO:0000313" key="4">
    <source>
        <dbReference type="EMBL" id="KNC83936.1"/>
    </source>
</evidence>
<feature type="repeat" description="ANK" evidence="3">
    <location>
        <begin position="52"/>
        <end position="84"/>
    </location>
</feature>
<dbReference type="PRINTS" id="PR01415">
    <property type="entry name" value="ANKYRIN"/>
</dbReference>
<dbReference type="OrthoDB" id="194358at2759"/>
<dbReference type="GO" id="GO:0085020">
    <property type="term" value="P:protein K6-linked ubiquitination"/>
    <property type="evidence" value="ECO:0007669"/>
    <property type="project" value="TreeGrafter"/>
</dbReference>